<comment type="caution">
    <text evidence="11">The sequence shown here is derived from an EMBL/GenBank/DDBJ whole genome shotgun (WGS) entry which is preliminary data.</text>
</comment>
<dbReference type="PANTHER" id="PTHR24343">
    <property type="entry name" value="SERINE/THREONINE KINASE"/>
    <property type="match status" value="1"/>
</dbReference>
<dbReference type="InterPro" id="IPR000719">
    <property type="entry name" value="Prot_kinase_dom"/>
</dbReference>
<dbReference type="GO" id="GO:0005634">
    <property type="term" value="C:nucleus"/>
    <property type="evidence" value="ECO:0007669"/>
    <property type="project" value="TreeGrafter"/>
</dbReference>
<feature type="domain" description="Protein kinase" evidence="10">
    <location>
        <begin position="134"/>
        <end position="504"/>
    </location>
</feature>
<dbReference type="InterPro" id="IPR008271">
    <property type="entry name" value="Ser/Thr_kinase_AS"/>
</dbReference>
<keyword evidence="2" id="KW-0723">Serine/threonine-protein kinase</keyword>
<keyword evidence="3" id="KW-0808">Transferase</keyword>
<feature type="compositionally biased region" description="Low complexity" evidence="9">
    <location>
        <begin position="284"/>
        <end position="309"/>
    </location>
</feature>
<dbReference type="GO" id="GO:0005737">
    <property type="term" value="C:cytoplasm"/>
    <property type="evidence" value="ECO:0007669"/>
    <property type="project" value="TreeGrafter"/>
</dbReference>
<evidence type="ECO:0000256" key="5">
    <source>
        <dbReference type="ARBA" id="ARBA00022777"/>
    </source>
</evidence>
<feature type="compositionally biased region" description="Low complexity" evidence="9">
    <location>
        <begin position="77"/>
        <end position="88"/>
    </location>
</feature>
<proteinExistence type="predicted"/>
<feature type="region of interest" description="Disordered" evidence="9">
    <location>
        <begin position="876"/>
        <end position="963"/>
    </location>
</feature>
<feature type="compositionally biased region" description="Basic and acidic residues" evidence="9">
    <location>
        <begin position="931"/>
        <end position="954"/>
    </location>
</feature>
<keyword evidence="5" id="KW-0418">Kinase</keyword>
<dbReference type="Pfam" id="PF00069">
    <property type="entry name" value="Pkinase"/>
    <property type="match status" value="1"/>
</dbReference>
<dbReference type="Gene3D" id="1.10.510.10">
    <property type="entry name" value="Transferase(Phosphotransferase) domain 1"/>
    <property type="match status" value="1"/>
</dbReference>
<dbReference type="EMBL" id="LUGG01000025">
    <property type="protein sequence ID" value="OBZ67088.1"/>
    <property type="molecule type" value="Genomic_DNA"/>
</dbReference>
<feature type="compositionally biased region" description="Basic and acidic residues" evidence="9">
    <location>
        <begin position="899"/>
        <end position="913"/>
    </location>
</feature>
<organism evidence="11 12">
    <name type="scientific">Grifola frondosa</name>
    <name type="common">Maitake</name>
    <name type="synonym">Polyporus frondosus</name>
    <dbReference type="NCBI Taxonomy" id="5627"/>
    <lineage>
        <taxon>Eukaryota</taxon>
        <taxon>Fungi</taxon>
        <taxon>Dikarya</taxon>
        <taxon>Basidiomycota</taxon>
        <taxon>Agaricomycotina</taxon>
        <taxon>Agaricomycetes</taxon>
        <taxon>Polyporales</taxon>
        <taxon>Grifolaceae</taxon>
        <taxon>Grifola</taxon>
    </lineage>
</organism>
<evidence type="ECO:0000256" key="7">
    <source>
        <dbReference type="ARBA" id="ARBA00047899"/>
    </source>
</evidence>
<evidence type="ECO:0000256" key="8">
    <source>
        <dbReference type="ARBA" id="ARBA00048679"/>
    </source>
</evidence>
<dbReference type="PROSITE" id="PS00108">
    <property type="entry name" value="PROTEIN_KINASE_ST"/>
    <property type="match status" value="1"/>
</dbReference>
<feature type="region of interest" description="Disordered" evidence="9">
    <location>
        <begin position="1"/>
        <end position="88"/>
    </location>
</feature>
<keyword evidence="12" id="KW-1185">Reference proteome</keyword>
<evidence type="ECO:0000313" key="11">
    <source>
        <dbReference type="EMBL" id="OBZ67088.1"/>
    </source>
</evidence>
<evidence type="ECO:0000256" key="2">
    <source>
        <dbReference type="ARBA" id="ARBA00022527"/>
    </source>
</evidence>
<dbReference type="EC" id="2.7.11.1" evidence="1"/>
<feature type="compositionally biased region" description="Basic and acidic residues" evidence="9">
    <location>
        <begin position="701"/>
        <end position="729"/>
    </location>
</feature>
<reference evidence="11 12" key="1">
    <citation type="submission" date="2016-03" db="EMBL/GenBank/DDBJ databases">
        <title>Whole genome sequencing of Grifola frondosa 9006-11.</title>
        <authorList>
            <person name="Min B."/>
            <person name="Park H."/>
            <person name="Kim J.-G."/>
            <person name="Cho H."/>
            <person name="Oh Y.-L."/>
            <person name="Kong W.-S."/>
            <person name="Choi I.-G."/>
        </authorList>
    </citation>
    <scope>NUCLEOTIDE SEQUENCE [LARGE SCALE GENOMIC DNA]</scope>
    <source>
        <strain evidence="11 12">9006-11</strain>
    </source>
</reference>
<accession>A0A1C7LR74</accession>
<comment type="catalytic activity">
    <reaction evidence="8">
        <text>L-seryl-[protein] + ATP = O-phospho-L-seryl-[protein] + ADP + H(+)</text>
        <dbReference type="Rhea" id="RHEA:17989"/>
        <dbReference type="Rhea" id="RHEA-COMP:9863"/>
        <dbReference type="Rhea" id="RHEA-COMP:11604"/>
        <dbReference type="ChEBI" id="CHEBI:15378"/>
        <dbReference type="ChEBI" id="CHEBI:29999"/>
        <dbReference type="ChEBI" id="CHEBI:30616"/>
        <dbReference type="ChEBI" id="CHEBI:83421"/>
        <dbReference type="ChEBI" id="CHEBI:456216"/>
        <dbReference type="EC" id="2.7.11.1"/>
    </reaction>
</comment>
<comment type="catalytic activity">
    <reaction evidence="7">
        <text>L-threonyl-[protein] + ATP = O-phospho-L-threonyl-[protein] + ADP + H(+)</text>
        <dbReference type="Rhea" id="RHEA:46608"/>
        <dbReference type="Rhea" id="RHEA-COMP:11060"/>
        <dbReference type="Rhea" id="RHEA-COMP:11605"/>
        <dbReference type="ChEBI" id="CHEBI:15378"/>
        <dbReference type="ChEBI" id="CHEBI:30013"/>
        <dbReference type="ChEBI" id="CHEBI:30616"/>
        <dbReference type="ChEBI" id="CHEBI:61977"/>
        <dbReference type="ChEBI" id="CHEBI:456216"/>
        <dbReference type="EC" id="2.7.11.1"/>
    </reaction>
</comment>
<feature type="compositionally biased region" description="Basic residues" evidence="9">
    <location>
        <begin position="599"/>
        <end position="612"/>
    </location>
</feature>
<feature type="compositionally biased region" description="Low complexity" evidence="9">
    <location>
        <begin position="668"/>
        <end position="696"/>
    </location>
</feature>
<gene>
    <name evidence="11" type="primary">ran1_3</name>
    <name evidence="11" type="ORF">A0H81_12962</name>
</gene>
<dbReference type="SMART" id="SM00220">
    <property type="entry name" value="S_TKc"/>
    <property type="match status" value="1"/>
</dbReference>
<dbReference type="PROSITE" id="PS50011">
    <property type="entry name" value="PROTEIN_KINASE_DOM"/>
    <property type="match status" value="1"/>
</dbReference>
<dbReference type="SUPFAM" id="SSF56112">
    <property type="entry name" value="Protein kinase-like (PK-like)"/>
    <property type="match status" value="1"/>
</dbReference>
<feature type="region of interest" description="Disordered" evidence="9">
    <location>
        <begin position="640"/>
        <end position="859"/>
    </location>
</feature>
<dbReference type="Gene3D" id="3.30.200.20">
    <property type="entry name" value="Phosphorylase Kinase, domain 1"/>
    <property type="match status" value="1"/>
</dbReference>
<evidence type="ECO:0000256" key="9">
    <source>
        <dbReference type="SAM" id="MobiDB-lite"/>
    </source>
</evidence>
<sequence length="974" mass="105396">MALPAAASSVLLTTRSSPSPRPSSSRNSLSISTALSSPSSSTLSSTYSKQLPRSPLISSPRRLPSPVPRPLKSNLASSDGQSSGRSSISSTIVDVLSEGDIVGDGLYLQGEMTSLVSISSSEPRVDYDEPAKEFEVVRKLGTGSYAVVYLVREVLSRPLPSDDGHATAAGRMDFDDGSYGNISTEYGREYAIKLLSKANLDEDALAAQLFEVRLTSNSFPDRGVDSSAAQAMVHQSLPAHPNIVTLHRTLETPSFLLLLLEFVPGEDLFYFLEQARDHYDTDPELSSSPPNSDSSCASRTPPTPSLLSSLNPAQLLSRRRLRLIASMFSQMCDAVATCHDNSVFHRDIKPENFIVTDGWTTLSDGRCERKVIVKLTDFGLSTTDTESADMDCGSAPYMSFECRNNIHPTYSPRAADVWSLGIVLINMLYHYNPWTDTTEGVCSSFELYRQQPVNFFMQRFTGMTLPVAEFLTTKVFCVLDNPKDDSQRVSAHAFGAWIKDLPALLGASTPSGHTRNISISSVQGHRLASIPHSRRPSLRNASSAEPPSQRVSRAMSRAPSLGPAYEVEAELAPIMLSPVHSRDDEQAEPLPETESRSTSTHKRRKRGARARAKGSLVPPASIHDDTLDTLAEASQALAREISRNSRTPHSVEYSSSPAPVPIPPSPTTPASISKKSSKWKLSFGKGSAAAGKISSAVEEVPAERGRDSVRQAHLHDSEQRHKPADEPERAAAPSDRPPVYTPAAGPNASSMWGPSGSGALAHSSPLDPRGSTGDKRSERGISPSSTRSGRPLASSASSTASSNWRSSMSSAGTSTSAFTRYSNNSARSVSTAATSVSSTSWRSQTNKYPYDNKPSQMPANVKFVTGTPWELYQLPRQMYPNPDDAKFGAPPVRKRRAPKAKDPMLDTINERPLHQKSPLAQRLDAATSTTDLDHLARERDSSGSHEGDEHEGSPRKVQKGQINALPRCCRHCGA</sequence>
<feature type="compositionally biased region" description="Low complexity" evidence="9">
    <location>
        <begin position="793"/>
        <end position="843"/>
    </location>
</feature>
<evidence type="ECO:0000256" key="3">
    <source>
        <dbReference type="ARBA" id="ARBA00022679"/>
    </source>
</evidence>
<feature type="compositionally biased region" description="Polar residues" evidence="9">
    <location>
        <begin position="539"/>
        <end position="551"/>
    </location>
</feature>
<dbReference type="OrthoDB" id="541276at2759"/>
<dbReference type="OMA" id="QRFTGMT"/>
<dbReference type="STRING" id="5627.A0A1C7LR74"/>
<feature type="compositionally biased region" description="Low complexity" evidence="9">
    <location>
        <begin position="11"/>
        <end position="62"/>
    </location>
</feature>
<dbReference type="AlphaFoldDB" id="A0A1C7LR74"/>
<feature type="region of interest" description="Disordered" evidence="9">
    <location>
        <begin position="515"/>
        <end position="559"/>
    </location>
</feature>
<dbReference type="GO" id="GO:0004674">
    <property type="term" value="F:protein serine/threonine kinase activity"/>
    <property type="evidence" value="ECO:0007669"/>
    <property type="project" value="UniProtKB-KW"/>
</dbReference>
<keyword evidence="4" id="KW-0547">Nucleotide-binding</keyword>
<evidence type="ECO:0000259" key="10">
    <source>
        <dbReference type="PROSITE" id="PS50011"/>
    </source>
</evidence>
<dbReference type="GO" id="GO:0005524">
    <property type="term" value="F:ATP binding"/>
    <property type="evidence" value="ECO:0007669"/>
    <property type="project" value="UniProtKB-KW"/>
</dbReference>
<keyword evidence="6" id="KW-0067">ATP-binding</keyword>
<feature type="region of interest" description="Disordered" evidence="9">
    <location>
        <begin position="581"/>
        <end position="626"/>
    </location>
</feature>
<evidence type="ECO:0000256" key="6">
    <source>
        <dbReference type="ARBA" id="ARBA00022840"/>
    </source>
</evidence>
<evidence type="ECO:0000256" key="1">
    <source>
        <dbReference type="ARBA" id="ARBA00012513"/>
    </source>
</evidence>
<evidence type="ECO:0000313" key="12">
    <source>
        <dbReference type="Proteomes" id="UP000092993"/>
    </source>
</evidence>
<name>A0A1C7LR74_GRIFR</name>
<feature type="region of interest" description="Disordered" evidence="9">
    <location>
        <begin position="280"/>
        <end position="309"/>
    </location>
</feature>
<feature type="compositionally biased region" description="Pro residues" evidence="9">
    <location>
        <begin position="658"/>
        <end position="667"/>
    </location>
</feature>
<protein>
    <recommendedName>
        <fullName evidence="1">non-specific serine/threonine protein kinase</fullName>
        <ecNumber evidence="1">2.7.11.1</ecNumber>
    </recommendedName>
</protein>
<dbReference type="PANTHER" id="PTHR24343:SF449">
    <property type="entry name" value="SERINE_THREONINE PROTEIN KINASE"/>
    <property type="match status" value="1"/>
</dbReference>
<dbReference type="Proteomes" id="UP000092993">
    <property type="component" value="Unassembled WGS sequence"/>
</dbReference>
<dbReference type="InterPro" id="IPR011009">
    <property type="entry name" value="Kinase-like_dom_sf"/>
</dbReference>
<evidence type="ECO:0000256" key="4">
    <source>
        <dbReference type="ARBA" id="ARBA00022741"/>
    </source>
</evidence>